<comment type="caution">
    <text evidence="1">The sequence shown here is derived from an EMBL/GenBank/DDBJ whole genome shotgun (WGS) entry which is preliminary data.</text>
</comment>
<sequence length="72" mass="8283">MDNINKTPEQQIDKVVESLKALLLSQTRNQQEAEEIKRRLDSLGHEVKAVSAIINDRNIYKAAMHKILSQIR</sequence>
<evidence type="ECO:0000313" key="1">
    <source>
        <dbReference type="EMBL" id="RGN54424.1"/>
    </source>
</evidence>
<accession>A0AB37LZE4</accession>
<organism evidence="1 2">
    <name type="scientific">Parabacteroides merdae</name>
    <dbReference type="NCBI Taxonomy" id="46503"/>
    <lineage>
        <taxon>Bacteria</taxon>
        <taxon>Pseudomonadati</taxon>
        <taxon>Bacteroidota</taxon>
        <taxon>Bacteroidia</taxon>
        <taxon>Bacteroidales</taxon>
        <taxon>Tannerellaceae</taxon>
        <taxon>Parabacteroides</taxon>
    </lineage>
</organism>
<reference evidence="1 2" key="1">
    <citation type="submission" date="2018-08" db="EMBL/GenBank/DDBJ databases">
        <title>A genome reference for cultivated species of the human gut microbiota.</title>
        <authorList>
            <person name="Zou Y."/>
            <person name="Xue W."/>
            <person name="Luo G."/>
        </authorList>
    </citation>
    <scope>NUCLEOTIDE SEQUENCE [LARGE SCALE GENOMIC DNA]</scope>
    <source>
        <strain evidence="1 2">OM05-11AA</strain>
    </source>
</reference>
<dbReference type="AlphaFoldDB" id="A0AB37LZE4"/>
<name>A0AB37LZE4_9BACT</name>
<dbReference type="EMBL" id="QSUP01000001">
    <property type="protein sequence ID" value="RGN54424.1"/>
    <property type="molecule type" value="Genomic_DNA"/>
</dbReference>
<dbReference type="Proteomes" id="UP000261088">
    <property type="component" value="Unassembled WGS sequence"/>
</dbReference>
<dbReference type="RefSeq" id="WP_046452334.1">
    <property type="nucleotide sequence ID" value="NZ_JADMWK010000047.1"/>
</dbReference>
<proteinExistence type="predicted"/>
<evidence type="ECO:0000313" key="2">
    <source>
        <dbReference type="Proteomes" id="UP000261088"/>
    </source>
</evidence>
<protein>
    <submittedName>
        <fullName evidence="1">Uncharacterized protein</fullName>
    </submittedName>
</protein>
<gene>
    <name evidence="1" type="ORF">DXB61_01830</name>
</gene>